<dbReference type="Proteomes" id="UP000054776">
    <property type="component" value="Unassembled WGS sequence"/>
</dbReference>
<dbReference type="EMBL" id="JYDH01003121">
    <property type="protein sequence ID" value="KRY06454.1"/>
    <property type="molecule type" value="Genomic_DNA"/>
</dbReference>
<dbReference type="AlphaFoldDB" id="A0A0V0Z1X4"/>
<accession>A0A0V0Z1X4</accession>
<keyword evidence="2" id="KW-1185">Reference proteome</keyword>
<organism evidence="1 2">
    <name type="scientific">Trichinella spiralis</name>
    <name type="common">Trichina worm</name>
    <dbReference type="NCBI Taxonomy" id="6334"/>
    <lineage>
        <taxon>Eukaryota</taxon>
        <taxon>Metazoa</taxon>
        <taxon>Ecdysozoa</taxon>
        <taxon>Nematoda</taxon>
        <taxon>Enoplea</taxon>
        <taxon>Dorylaimia</taxon>
        <taxon>Trichinellida</taxon>
        <taxon>Trichinellidae</taxon>
        <taxon>Trichinella</taxon>
    </lineage>
</organism>
<evidence type="ECO:0000313" key="1">
    <source>
        <dbReference type="EMBL" id="KRY06454.1"/>
    </source>
</evidence>
<name>A0A0V0Z1X4_TRISP</name>
<proteinExistence type="predicted"/>
<dbReference type="InParanoid" id="A0A0V0Z1X4"/>
<evidence type="ECO:0000313" key="2">
    <source>
        <dbReference type="Proteomes" id="UP000054776"/>
    </source>
</evidence>
<comment type="caution">
    <text evidence="1">The sequence shown here is derived from an EMBL/GenBank/DDBJ whole genome shotgun (WGS) entry which is preliminary data.</text>
</comment>
<gene>
    <name evidence="1" type="ORF">T01_5318</name>
</gene>
<protein>
    <submittedName>
        <fullName evidence="1">Uncharacterized protein</fullName>
    </submittedName>
</protein>
<reference evidence="1 2" key="1">
    <citation type="submission" date="2015-01" db="EMBL/GenBank/DDBJ databases">
        <title>Evolution of Trichinella species and genotypes.</title>
        <authorList>
            <person name="Korhonen P.K."/>
            <person name="Edoardo P."/>
            <person name="Giuseppe L.R."/>
            <person name="Gasser R.B."/>
        </authorList>
    </citation>
    <scope>NUCLEOTIDE SEQUENCE [LARGE SCALE GENOMIC DNA]</scope>
    <source>
        <strain evidence="1">ISS3</strain>
    </source>
</reference>
<sequence>MPSFRFPREPNKMVNLINRYNFPIAATNSLPFHGFPMNVHIAASLFSRSSVMEERK</sequence>